<dbReference type="GO" id="GO:0005730">
    <property type="term" value="C:nucleolus"/>
    <property type="evidence" value="ECO:0007669"/>
    <property type="project" value="TreeGrafter"/>
</dbReference>
<reference evidence="2" key="1">
    <citation type="submission" date="2022-07" db="EMBL/GenBank/DDBJ databases">
        <title>Evaluation of T. orientalis genome assembly methods using nanopore sequencing and analysis of variation between genomes.</title>
        <authorList>
            <person name="Yam J."/>
            <person name="Micallef M.L."/>
            <person name="Liu M."/>
            <person name="Djordjevic S.P."/>
            <person name="Bogema D.R."/>
            <person name="Jenkins C."/>
        </authorList>
    </citation>
    <scope>NUCLEOTIDE SEQUENCE</scope>
    <source>
        <strain evidence="2">Fish Creek</strain>
    </source>
</reference>
<feature type="compositionally biased region" description="Basic and acidic residues" evidence="1">
    <location>
        <begin position="27"/>
        <end position="38"/>
    </location>
</feature>
<evidence type="ECO:0008006" key="4">
    <source>
        <dbReference type="Google" id="ProtNLM"/>
    </source>
</evidence>
<dbReference type="Proteomes" id="UP000244803">
    <property type="component" value="Chromosome 4"/>
</dbReference>
<evidence type="ECO:0000313" key="2">
    <source>
        <dbReference type="EMBL" id="UKJ89691.2"/>
    </source>
</evidence>
<dbReference type="GO" id="GO:0003682">
    <property type="term" value="F:chromatin binding"/>
    <property type="evidence" value="ECO:0007669"/>
    <property type="project" value="TreeGrafter"/>
</dbReference>
<proteinExistence type="predicted"/>
<dbReference type="PANTHER" id="PTHR14428:SF5">
    <property type="entry name" value="NUCLEOLAR COMPLEX PROTEIN 3 HOMOLOG"/>
    <property type="match status" value="1"/>
</dbReference>
<dbReference type="EMBL" id="CP056067">
    <property type="protein sequence ID" value="UKJ89691.2"/>
    <property type="molecule type" value="Genomic_DNA"/>
</dbReference>
<sequence length="595" mass="68580">MAKKRPNKKNIKSKKTKNKNNGSSDSNLKRNPNDDKPSKQTKKNQPSKKTIKTENKSIKDVSDNDIKKFSTLEQYKLYISQICTQAITYPETHLKHVNLLYNVIEKKGTGTASLLDHVKKLAILSLVSVVCHLLPRVSYELNQVDQEVVKRTETSHSANIIDQERQITTRTIETRDRLTKYIKAHLSENPDFFVPLISRLVKADNRVSDDLFTLCLKYSKVSESCLNAINELFLYGSILDIHRYLKFIFKSQHINHKVIRIINDIQINKKQHEHVIAEESVKPEENKQKSKKKHDKYKNEILIWIITFYTKTLREGKDLNLVESCIAGLGKYGLILEESIQLELLAELRKALNSYIEKDSRNHRLVISGVNTVIKLVKVVKNFEYNWVYEIFTMLCKNITPVLIQGELTLNDSSKLNLEEIVTKNEENRSVFFTHPCYTHKFLKSLDNLSNLLVKSTIIADFQVLTELVQVLISLCLQVDSNVALSLMCYVNEIINKVPKLRPLISKEGIVFSILTRGKTSYWELNMMKSHYLPHMKSIFNASKDSNTISLKSKPPSTHMDPKEVETGKYFNCAGLDMYQIVFPQHFAEYVKNIG</sequence>
<dbReference type="OrthoDB" id="361427at2759"/>
<evidence type="ECO:0000256" key="1">
    <source>
        <dbReference type="SAM" id="MobiDB-lite"/>
    </source>
</evidence>
<dbReference type="PANTHER" id="PTHR14428">
    <property type="entry name" value="NUCLEOLAR COMPLEX PROTEIN 3"/>
    <property type="match status" value="1"/>
</dbReference>
<organism evidence="2 3">
    <name type="scientific">Theileria orientalis</name>
    <dbReference type="NCBI Taxonomy" id="68886"/>
    <lineage>
        <taxon>Eukaryota</taxon>
        <taxon>Sar</taxon>
        <taxon>Alveolata</taxon>
        <taxon>Apicomplexa</taxon>
        <taxon>Aconoidasida</taxon>
        <taxon>Piroplasmida</taxon>
        <taxon>Theileriidae</taxon>
        <taxon>Theileria</taxon>
    </lineage>
</organism>
<feature type="compositionally biased region" description="Basic residues" evidence="1">
    <location>
        <begin position="39"/>
        <end position="50"/>
    </location>
</feature>
<gene>
    <name evidence="2" type="ORF">MACJ_002944</name>
</gene>
<dbReference type="InterPro" id="IPR016903">
    <property type="entry name" value="Nucleolar_cplx-assoc_3"/>
</dbReference>
<feature type="compositionally biased region" description="Basic residues" evidence="1">
    <location>
        <begin position="1"/>
        <end position="18"/>
    </location>
</feature>
<feature type="region of interest" description="Disordered" evidence="1">
    <location>
        <begin position="1"/>
        <end position="57"/>
    </location>
</feature>
<name>A0A976M725_THEOR</name>
<dbReference type="AlphaFoldDB" id="A0A976M725"/>
<evidence type="ECO:0000313" key="3">
    <source>
        <dbReference type="Proteomes" id="UP000244803"/>
    </source>
</evidence>
<accession>A0A976M725</accession>
<dbReference type="GO" id="GO:0006270">
    <property type="term" value="P:DNA replication initiation"/>
    <property type="evidence" value="ECO:0007669"/>
    <property type="project" value="TreeGrafter"/>
</dbReference>
<protein>
    <recommendedName>
        <fullName evidence="4">Nucleolar complex-associated protein 3 N-terminal domain-containing protein</fullName>
    </recommendedName>
</protein>